<dbReference type="Pfam" id="PF00957">
    <property type="entry name" value="Synaptobrevin"/>
    <property type="match status" value="1"/>
</dbReference>
<evidence type="ECO:0000256" key="2">
    <source>
        <dbReference type="SAM" id="MobiDB-lite"/>
    </source>
</evidence>
<organism evidence="5 6">
    <name type="scientific">Pichia californica</name>
    <dbReference type="NCBI Taxonomy" id="460514"/>
    <lineage>
        <taxon>Eukaryota</taxon>
        <taxon>Fungi</taxon>
        <taxon>Dikarya</taxon>
        <taxon>Ascomycota</taxon>
        <taxon>Saccharomycotina</taxon>
        <taxon>Pichiomycetes</taxon>
        <taxon>Pichiales</taxon>
        <taxon>Pichiaceae</taxon>
        <taxon>Pichia</taxon>
    </lineage>
</organism>
<keyword evidence="3" id="KW-0812">Transmembrane</keyword>
<evidence type="ECO:0000313" key="6">
    <source>
        <dbReference type="Proteomes" id="UP000697127"/>
    </source>
</evidence>
<dbReference type="PANTHER" id="PTHR45701">
    <property type="entry name" value="SYNAPTOBREVIN FAMILY MEMBER"/>
    <property type="match status" value="1"/>
</dbReference>
<comment type="caution">
    <text evidence="5">The sequence shown here is derived from an EMBL/GenBank/DDBJ whole genome shotgun (WGS) entry which is preliminary data.</text>
</comment>
<keyword evidence="3" id="KW-1133">Transmembrane helix</keyword>
<feature type="transmembrane region" description="Helical" evidence="3">
    <location>
        <begin position="109"/>
        <end position="130"/>
    </location>
</feature>
<feature type="compositionally biased region" description="Basic and acidic residues" evidence="2">
    <location>
        <begin position="37"/>
        <end position="46"/>
    </location>
</feature>
<dbReference type="GO" id="GO:0016020">
    <property type="term" value="C:membrane"/>
    <property type="evidence" value="ECO:0007669"/>
    <property type="project" value="InterPro"/>
</dbReference>
<dbReference type="GO" id="GO:0016192">
    <property type="term" value="P:vesicle-mediated transport"/>
    <property type="evidence" value="ECO:0007669"/>
    <property type="project" value="InterPro"/>
</dbReference>
<dbReference type="Gene3D" id="1.20.5.110">
    <property type="match status" value="1"/>
</dbReference>
<proteinExistence type="predicted"/>
<dbReference type="AlphaFoldDB" id="A0A9P6WKT6"/>
<dbReference type="EMBL" id="PUHW01000114">
    <property type="protein sequence ID" value="KAG0688900.1"/>
    <property type="molecule type" value="Genomic_DNA"/>
</dbReference>
<gene>
    <name evidence="5" type="ORF">C6P40_000369</name>
</gene>
<dbReference type="Proteomes" id="UP000697127">
    <property type="component" value="Unassembled WGS sequence"/>
</dbReference>
<evidence type="ECO:0000256" key="1">
    <source>
        <dbReference type="PROSITE-ProRule" id="PRU00290"/>
    </source>
</evidence>
<evidence type="ECO:0000313" key="5">
    <source>
        <dbReference type="EMBL" id="KAG0688900.1"/>
    </source>
</evidence>
<feature type="region of interest" description="Disordered" evidence="2">
    <location>
        <begin position="1"/>
        <end position="56"/>
    </location>
</feature>
<feature type="domain" description="V-SNARE coiled-coil homology" evidence="4">
    <location>
        <begin position="45"/>
        <end position="105"/>
    </location>
</feature>
<dbReference type="InterPro" id="IPR016444">
    <property type="entry name" value="Synaptobrevin/VAMP"/>
</dbReference>
<sequence length="135" mass="15327">MSGAQAYDPYNPFSDDAARELQNQEPTPFNHNNSSSRTDDKSRSKLQDLQNTLDDTAGMMRDNLEAINQRGEVLEDIDNRAYSLQNNATLFNKSANEVRKNMWKKNLKLKLCVALIIIIIIIVVVVPIAVHFSNY</sequence>
<accession>A0A9P6WKT6</accession>
<keyword evidence="3" id="KW-0472">Membrane</keyword>
<reference evidence="5" key="1">
    <citation type="submission" date="2020-11" db="EMBL/GenBank/DDBJ databases">
        <title>Kefir isolates.</title>
        <authorList>
            <person name="Marcisauskas S."/>
            <person name="Kim Y."/>
            <person name="Blasche S."/>
        </authorList>
    </citation>
    <scope>NUCLEOTIDE SEQUENCE</scope>
    <source>
        <strain evidence="5">Olga-1</strain>
    </source>
</reference>
<keyword evidence="6" id="KW-1185">Reference proteome</keyword>
<keyword evidence="1" id="KW-0175">Coiled coil</keyword>
<name>A0A9P6WKT6_9ASCO</name>
<protein>
    <recommendedName>
        <fullName evidence="4">V-SNARE coiled-coil homology domain-containing protein</fullName>
    </recommendedName>
</protein>
<feature type="compositionally biased region" description="Polar residues" evidence="2">
    <location>
        <begin position="21"/>
        <end position="31"/>
    </location>
</feature>
<dbReference type="InterPro" id="IPR001388">
    <property type="entry name" value="Synaptobrevin-like"/>
</dbReference>
<dbReference type="PRINTS" id="PR00219">
    <property type="entry name" value="SYNAPTOBREVN"/>
</dbReference>
<dbReference type="OrthoDB" id="190375at2759"/>
<dbReference type="InterPro" id="IPR042855">
    <property type="entry name" value="V_SNARE_CC"/>
</dbReference>
<dbReference type="PROSITE" id="PS50892">
    <property type="entry name" value="V_SNARE"/>
    <property type="match status" value="1"/>
</dbReference>
<evidence type="ECO:0000259" key="4">
    <source>
        <dbReference type="PROSITE" id="PS50892"/>
    </source>
</evidence>
<evidence type="ECO:0000256" key="3">
    <source>
        <dbReference type="SAM" id="Phobius"/>
    </source>
</evidence>
<dbReference type="SUPFAM" id="SSF58038">
    <property type="entry name" value="SNARE fusion complex"/>
    <property type="match status" value="1"/>
</dbReference>